<evidence type="ECO:0000313" key="5">
    <source>
        <dbReference type="EMBL" id="ARU20065.1"/>
    </source>
</evidence>
<dbReference type="Proteomes" id="UP000195378">
    <property type="component" value="Chromosome"/>
</dbReference>
<dbReference type="EMBL" id="CP020858">
    <property type="protein sequence ID" value="ARU20065.1"/>
    <property type="molecule type" value="Genomic_DNA"/>
</dbReference>
<reference evidence="6" key="2">
    <citation type="submission" date="2023-07" db="EMBL/GenBank/DDBJ databases">
        <title>Complete genome sequence of Ligilactobacillus salivarius SRCM217594 isolated from Gallus gallus domesticus feces.</title>
        <authorList>
            <person name="Yang H.-G."/>
            <person name="Ryu M.-S."/>
            <person name="Ha G.-S."/>
            <person name="Yang H.-J."/>
            <person name="Jeong D.-Y."/>
        </authorList>
    </citation>
    <scope>NUCLEOTIDE SEQUENCE</scope>
    <source>
        <strain evidence="6">SRCM217594</strain>
    </source>
</reference>
<gene>
    <name evidence="5" type="ORF">B7R82_09040</name>
    <name evidence="6" type="ORF">QYC35_08405</name>
</gene>
<organism evidence="5 7">
    <name type="scientific">Ligilactobacillus salivarius</name>
    <dbReference type="NCBI Taxonomy" id="1624"/>
    <lineage>
        <taxon>Bacteria</taxon>
        <taxon>Bacillati</taxon>
        <taxon>Bacillota</taxon>
        <taxon>Bacilli</taxon>
        <taxon>Lactobacillales</taxon>
        <taxon>Lactobacillaceae</taxon>
        <taxon>Ligilactobacillus</taxon>
    </lineage>
</organism>
<sequence length="702" mass="82586">MSEKPIISTILLTNGQEERLKISIDTIIEQDYPNKELIIVSSTPNDIFSEYQENSMVKIYIQSELTHNEARDFALEQVSGEYIFFIGPSDALMNAQTLSTIYERMKSNNSNFIANRFIKLRDGVFYIGESQEKVDTITKTDYWFHLIKREELRSLYGKLFGREILGKLNIEAKSDQQFIKYVILNATNPILDRRFENYAYFEREDRDSLEPDRAVISVPKYLGEVSYPENEEIDENINVAICVDDNYCQHISPMLYSIDKNTHEKVDVYLIYYKLKLESLEHIVRLNEVLTNVEIKIRKLKDYQYERLSLFKETKLPTEAYFRLLLPELLPEIKRVLYLDVDMLILNDLKELYQTKLGNNVMGVVRDFPFTNDKHSWAYFLLGDAGERYFNSGMLLLNLEVMRKNNIVEKFIKFISETSQYYFLGDQDAFNVFFFYDVKVLGNENNYIAENQSILEKTNFDVTIMHYCGFSDPKPWKLNESNTSYIIPSIRLYREYQREINKLMVEGPKILIVVEETANFKDTNRAIASIEYQNYGNYEIIFQPLKEGSNIEKLEERYPQLINMQKDNKLRKDTDYLFYLQNGSYFSNWNALSLLVDVAVEKDADYVMPSHIIFKVSNGNFYMRNDNGEIVDISNEKFEKVLGENSFLFSKNEGFLFSKEVADRANVENIEPGLIRNTKIYNSALKKYFYDKNLWTEIDFGE</sequence>
<dbReference type="Pfam" id="PF00535">
    <property type="entry name" value="Glycos_transf_2"/>
    <property type="match status" value="1"/>
</dbReference>
<dbReference type="CDD" id="cd00761">
    <property type="entry name" value="Glyco_tranf_GTA_type"/>
    <property type="match status" value="1"/>
</dbReference>
<dbReference type="InterPro" id="IPR001173">
    <property type="entry name" value="Glyco_trans_2-like"/>
</dbReference>
<dbReference type="PANTHER" id="PTHR13778:SF47">
    <property type="entry name" value="LIPOPOLYSACCHARIDE 1,3-GALACTOSYLTRANSFERASE"/>
    <property type="match status" value="1"/>
</dbReference>
<keyword evidence="1" id="KW-0328">Glycosyltransferase</keyword>
<dbReference type="Gene3D" id="3.90.550.10">
    <property type="entry name" value="Spore Coat Polysaccharide Biosynthesis Protein SpsA, Chain A"/>
    <property type="match status" value="2"/>
</dbReference>
<evidence type="ECO:0000313" key="7">
    <source>
        <dbReference type="Proteomes" id="UP000195378"/>
    </source>
</evidence>
<dbReference type="Pfam" id="PF01501">
    <property type="entry name" value="Glyco_transf_8"/>
    <property type="match status" value="1"/>
</dbReference>
<proteinExistence type="predicted"/>
<protein>
    <submittedName>
        <fullName evidence="5">Glycosyl transferase family 8</fullName>
    </submittedName>
    <submittedName>
        <fullName evidence="6">Glycosyltransferase</fullName>
    </submittedName>
</protein>
<dbReference type="PANTHER" id="PTHR13778">
    <property type="entry name" value="GLYCOSYLTRANSFERASE 8 DOMAIN-CONTAINING PROTEIN"/>
    <property type="match status" value="1"/>
</dbReference>
<dbReference type="RefSeq" id="WP_003707279.1">
    <property type="nucleotide sequence ID" value="NZ_CP020858.1"/>
</dbReference>
<accession>A0A1V9QDA7</accession>
<evidence type="ECO:0000259" key="4">
    <source>
        <dbReference type="Pfam" id="PF00535"/>
    </source>
</evidence>
<dbReference type="Proteomes" id="UP001174888">
    <property type="component" value="Unassembled WGS sequence"/>
</dbReference>
<reference evidence="5 7" key="1">
    <citation type="submission" date="2017-04" db="EMBL/GenBank/DDBJ databases">
        <title>Complete genome sequence of Lactobacillus salivarius ZLS006, a probiotic strain isolated from healthy piglet.</title>
        <authorList>
            <person name="Zhang D."/>
        </authorList>
    </citation>
    <scope>NUCLEOTIDE SEQUENCE [LARGE SCALE GENOMIC DNA]</scope>
    <source>
        <strain evidence="5 7">ZLS006</strain>
    </source>
</reference>
<feature type="domain" description="Glycosyltransferase 2-like" evidence="4">
    <location>
        <begin position="15"/>
        <end position="156"/>
    </location>
</feature>
<dbReference type="InterPro" id="IPR002495">
    <property type="entry name" value="Glyco_trans_8"/>
</dbReference>
<dbReference type="CDD" id="cd04194">
    <property type="entry name" value="GT8_A4GalT_like"/>
    <property type="match status" value="1"/>
</dbReference>
<evidence type="ECO:0000256" key="1">
    <source>
        <dbReference type="ARBA" id="ARBA00022676"/>
    </source>
</evidence>
<dbReference type="InterPro" id="IPR029044">
    <property type="entry name" value="Nucleotide-diphossugar_trans"/>
</dbReference>
<evidence type="ECO:0000256" key="2">
    <source>
        <dbReference type="ARBA" id="ARBA00022679"/>
    </source>
</evidence>
<name>A0A1V9QDA7_9LACO</name>
<dbReference type="GO" id="GO:0046872">
    <property type="term" value="F:metal ion binding"/>
    <property type="evidence" value="ECO:0007669"/>
    <property type="project" value="UniProtKB-KW"/>
</dbReference>
<keyword evidence="2 5" id="KW-0808">Transferase</keyword>
<dbReference type="InterPro" id="IPR050748">
    <property type="entry name" value="Glycosyltrans_8_dom-fam"/>
</dbReference>
<dbReference type="EMBL" id="JAUIQT010000001">
    <property type="protein sequence ID" value="MDN4834203.1"/>
    <property type="molecule type" value="Genomic_DNA"/>
</dbReference>
<evidence type="ECO:0000256" key="3">
    <source>
        <dbReference type="ARBA" id="ARBA00022723"/>
    </source>
</evidence>
<dbReference type="GO" id="GO:0016757">
    <property type="term" value="F:glycosyltransferase activity"/>
    <property type="evidence" value="ECO:0007669"/>
    <property type="project" value="UniProtKB-KW"/>
</dbReference>
<evidence type="ECO:0000313" key="6">
    <source>
        <dbReference type="EMBL" id="MDN4834203.1"/>
    </source>
</evidence>
<dbReference type="AlphaFoldDB" id="A0A1V9QDA7"/>
<keyword evidence="3" id="KW-0479">Metal-binding</keyword>
<dbReference type="SUPFAM" id="SSF53448">
    <property type="entry name" value="Nucleotide-diphospho-sugar transferases"/>
    <property type="match status" value="2"/>
</dbReference>